<evidence type="ECO:0000256" key="6">
    <source>
        <dbReference type="ARBA" id="ARBA00023209"/>
    </source>
</evidence>
<evidence type="ECO:0000256" key="9">
    <source>
        <dbReference type="ARBA" id="ARBA00046608"/>
    </source>
</evidence>
<sequence length="355" mass="37307">MTEIQVISIDGMGGDDGAQMVVAGIERYAKTDPNTRFLVFGDEVVLKPLLAATEHAKARTEIRHAAKSVAMDAKPAQAVRQGKGTSMWGAIEAVKKGEASAVVSAGNTGALMAMAKLILRTMEGIHRPALCASWPTAKGMSAVLDLGADITADAEQLAEFAIMGEAFAKAVHHKENPSIGLLNIGSEDMKGNDTLRYAASLLSNDDLTINYTGFLEGNDISFGGADVIVTDGFTGNVALKTAEGAAGLIAQLLKTYLKGSVFGMLGGMIATPALKRLKDRIDPRRVNGAVFLGLKGIVVKSHGGTDPYGYEQAIRVAVDMGSCHFAEFIEPSLAQLKLVVEATEKKNLSATEAAE</sequence>
<reference evidence="12" key="1">
    <citation type="journal article" date="2019" name="Int. J. Syst. Evol. Microbiol.">
        <title>The Global Catalogue of Microorganisms (GCM) 10K type strain sequencing project: providing services to taxonomists for standard genome sequencing and annotation.</title>
        <authorList>
            <consortium name="The Broad Institute Genomics Platform"/>
            <consortium name="The Broad Institute Genome Sequencing Center for Infectious Disease"/>
            <person name="Wu L."/>
            <person name="Ma J."/>
        </authorList>
    </citation>
    <scope>NUCLEOTIDE SEQUENCE [LARGE SCALE GENOMIC DNA]</scope>
    <source>
        <strain evidence="12">CCUG 51308</strain>
    </source>
</reference>
<keyword evidence="11" id="KW-0012">Acyltransferase</keyword>
<evidence type="ECO:0000256" key="3">
    <source>
        <dbReference type="ARBA" id="ARBA00022516"/>
    </source>
</evidence>
<evidence type="ECO:0000256" key="10">
    <source>
        <dbReference type="HAMAP-Rule" id="MF_00019"/>
    </source>
</evidence>
<dbReference type="InterPro" id="IPR012281">
    <property type="entry name" value="Phospholipid_synth_PlsX-like"/>
</dbReference>
<name>A0ABW2IGK1_9PROT</name>
<dbReference type="RefSeq" id="WP_382164943.1">
    <property type="nucleotide sequence ID" value="NZ_JBHTBR010000002.1"/>
</dbReference>
<evidence type="ECO:0000256" key="8">
    <source>
        <dbReference type="ARBA" id="ARBA00024069"/>
    </source>
</evidence>
<proteinExistence type="inferred from homology"/>
<protein>
    <recommendedName>
        <fullName evidence="8 10">Phosphate acyltransferase</fullName>
        <ecNumber evidence="8 10">2.3.1.274</ecNumber>
    </recommendedName>
    <alternativeName>
        <fullName evidence="10">Acyl-ACP phosphotransacylase</fullName>
    </alternativeName>
    <alternativeName>
        <fullName evidence="10">Acyl-[acyl-carrier-protein]--phosphate acyltransferase</fullName>
    </alternativeName>
    <alternativeName>
        <fullName evidence="10">Phosphate-acyl-ACP acyltransferase</fullName>
    </alternativeName>
</protein>
<keyword evidence="12" id="KW-1185">Reference proteome</keyword>
<comment type="subcellular location">
    <subcellularLocation>
        <location evidence="10">Cytoplasm</location>
    </subcellularLocation>
    <text evidence="10">Associated with the membrane possibly through PlsY.</text>
</comment>
<keyword evidence="2 10" id="KW-0963">Cytoplasm</keyword>
<keyword evidence="3 10" id="KW-0444">Lipid biosynthesis</keyword>
<dbReference type="PANTHER" id="PTHR30100:SF1">
    <property type="entry name" value="PHOSPHATE ACYLTRANSFERASE"/>
    <property type="match status" value="1"/>
</dbReference>
<dbReference type="EMBL" id="JBHTBR010000002">
    <property type="protein sequence ID" value="MFC7290226.1"/>
    <property type="molecule type" value="Genomic_DNA"/>
</dbReference>
<dbReference type="NCBIfam" id="TIGR00182">
    <property type="entry name" value="plsX"/>
    <property type="match status" value="1"/>
</dbReference>
<evidence type="ECO:0000313" key="12">
    <source>
        <dbReference type="Proteomes" id="UP001596492"/>
    </source>
</evidence>
<keyword evidence="6 10" id="KW-0594">Phospholipid biosynthesis</keyword>
<keyword evidence="5 10" id="KW-0443">Lipid metabolism</keyword>
<dbReference type="Gene3D" id="3.40.718.10">
    <property type="entry name" value="Isopropylmalate Dehydrogenase"/>
    <property type="match status" value="1"/>
</dbReference>
<dbReference type="InterPro" id="IPR003664">
    <property type="entry name" value="FA_synthesis"/>
</dbReference>
<evidence type="ECO:0000256" key="2">
    <source>
        <dbReference type="ARBA" id="ARBA00022490"/>
    </source>
</evidence>
<evidence type="ECO:0000313" key="11">
    <source>
        <dbReference type="EMBL" id="MFC7290226.1"/>
    </source>
</evidence>
<evidence type="ECO:0000256" key="5">
    <source>
        <dbReference type="ARBA" id="ARBA00023098"/>
    </source>
</evidence>
<dbReference type="PIRSF" id="PIRSF002465">
    <property type="entry name" value="Phsphlp_syn_PlsX"/>
    <property type="match status" value="1"/>
</dbReference>
<keyword evidence="7 10" id="KW-1208">Phospholipid metabolism</keyword>
<comment type="pathway">
    <text evidence="10">Lipid metabolism; phospholipid metabolism.</text>
</comment>
<comment type="subunit">
    <text evidence="9 10">Homodimer. Probably interacts with PlsY.</text>
</comment>
<keyword evidence="4 10" id="KW-0808">Transferase</keyword>
<dbReference type="SUPFAM" id="SSF53659">
    <property type="entry name" value="Isocitrate/Isopropylmalate dehydrogenase-like"/>
    <property type="match status" value="1"/>
</dbReference>
<evidence type="ECO:0000256" key="7">
    <source>
        <dbReference type="ARBA" id="ARBA00023264"/>
    </source>
</evidence>
<dbReference type="HAMAP" id="MF_00019">
    <property type="entry name" value="PlsX"/>
    <property type="match status" value="1"/>
</dbReference>
<dbReference type="EC" id="2.3.1.274" evidence="8 10"/>
<organism evidence="11 12">
    <name type="scientific">Hirschia litorea</name>
    <dbReference type="NCBI Taxonomy" id="1199156"/>
    <lineage>
        <taxon>Bacteria</taxon>
        <taxon>Pseudomonadati</taxon>
        <taxon>Pseudomonadota</taxon>
        <taxon>Alphaproteobacteria</taxon>
        <taxon>Hyphomonadales</taxon>
        <taxon>Hyphomonadaceae</taxon>
        <taxon>Hirschia</taxon>
    </lineage>
</organism>
<evidence type="ECO:0000256" key="4">
    <source>
        <dbReference type="ARBA" id="ARBA00022679"/>
    </source>
</evidence>
<dbReference type="GO" id="GO:0043811">
    <property type="term" value="F:phosphate:acyl-[acyl carrier protein] acyltransferase activity"/>
    <property type="evidence" value="ECO:0007669"/>
    <property type="project" value="UniProtKB-EC"/>
</dbReference>
<dbReference type="Proteomes" id="UP001596492">
    <property type="component" value="Unassembled WGS sequence"/>
</dbReference>
<comment type="function">
    <text evidence="10">Catalyzes the reversible formation of acyl-phosphate (acyl-PO(4)) from acyl-[acyl-carrier-protein] (acyl-ACP). This enzyme utilizes acyl-ACP as fatty acyl donor, but not acyl-CoA.</text>
</comment>
<comment type="catalytic activity">
    <reaction evidence="1 10">
        <text>a fatty acyl-[ACP] + phosphate = an acyl phosphate + holo-[ACP]</text>
        <dbReference type="Rhea" id="RHEA:42292"/>
        <dbReference type="Rhea" id="RHEA-COMP:9685"/>
        <dbReference type="Rhea" id="RHEA-COMP:14125"/>
        <dbReference type="ChEBI" id="CHEBI:43474"/>
        <dbReference type="ChEBI" id="CHEBI:59918"/>
        <dbReference type="ChEBI" id="CHEBI:64479"/>
        <dbReference type="ChEBI" id="CHEBI:138651"/>
        <dbReference type="EC" id="2.3.1.274"/>
    </reaction>
</comment>
<accession>A0ABW2IGK1</accession>
<comment type="similarity">
    <text evidence="10">Belongs to the PlsX family.</text>
</comment>
<dbReference type="PANTHER" id="PTHR30100">
    <property type="entry name" value="FATTY ACID/PHOSPHOLIPID SYNTHESIS PROTEIN PLSX"/>
    <property type="match status" value="1"/>
</dbReference>
<comment type="caution">
    <text evidence="11">The sequence shown here is derived from an EMBL/GenBank/DDBJ whole genome shotgun (WGS) entry which is preliminary data.</text>
</comment>
<gene>
    <name evidence="10 11" type="primary">plsX</name>
    <name evidence="11" type="ORF">ACFQS8_01230</name>
</gene>
<dbReference type="Pfam" id="PF02504">
    <property type="entry name" value="FA_synthesis"/>
    <property type="match status" value="1"/>
</dbReference>
<evidence type="ECO:0000256" key="1">
    <source>
        <dbReference type="ARBA" id="ARBA00001232"/>
    </source>
</evidence>